<reference evidence="3 4" key="1">
    <citation type="submission" date="2018-05" db="EMBL/GenBank/DDBJ databases">
        <title>Streptomyces venezuelae.</title>
        <authorList>
            <person name="Kim W."/>
            <person name="Lee N."/>
            <person name="Cho B.-K."/>
        </authorList>
    </citation>
    <scope>NUCLEOTIDE SEQUENCE [LARGE SCALE GENOMIC DNA]</scope>
    <source>
        <strain evidence="3 4">ATCC 14584</strain>
    </source>
</reference>
<dbReference type="Gene3D" id="3.30.465.10">
    <property type="match status" value="2"/>
</dbReference>
<dbReference type="InterPro" id="IPR016167">
    <property type="entry name" value="FAD-bd_PCMH_sub1"/>
</dbReference>
<dbReference type="InterPro" id="IPR016169">
    <property type="entry name" value="FAD-bd_PCMH_sub2"/>
</dbReference>
<evidence type="ECO:0000259" key="2">
    <source>
        <dbReference type="PROSITE" id="PS51387"/>
    </source>
</evidence>
<dbReference type="GO" id="GO:0016491">
    <property type="term" value="F:oxidoreductase activity"/>
    <property type="evidence" value="ECO:0007669"/>
    <property type="project" value="UniProtKB-KW"/>
</dbReference>
<dbReference type="InterPro" id="IPR002346">
    <property type="entry name" value="Mopterin_DH_FAD-bd"/>
</dbReference>
<dbReference type="InterPro" id="IPR051312">
    <property type="entry name" value="Diverse_Substr_Oxidored"/>
</dbReference>
<dbReference type="InterPro" id="IPR036683">
    <property type="entry name" value="CO_DH_flav_C_dom_sf"/>
</dbReference>
<proteinExistence type="predicted"/>
<accession>A0A5P2BQ57</accession>
<dbReference type="OrthoDB" id="9814706at2"/>
<evidence type="ECO:0000313" key="4">
    <source>
        <dbReference type="Proteomes" id="UP000322927"/>
    </source>
</evidence>
<keyword evidence="1" id="KW-0560">Oxidoreductase</keyword>
<gene>
    <name evidence="3" type="ORF">DEJ48_00445</name>
</gene>
<dbReference type="Gene3D" id="3.30.390.50">
    <property type="entry name" value="CO dehydrogenase flavoprotein, C-terminal domain"/>
    <property type="match status" value="1"/>
</dbReference>
<name>A0A5P2BQ57_STRVZ</name>
<dbReference type="Proteomes" id="UP000322927">
    <property type="component" value="Chromosome"/>
</dbReference>
<dbReference type="PROSITE" id="PS51387">
    <property type="entry name" value="FAD_PCMH"/>
    <property type="match status" value="1"/>
</dbReference>
<protein>
    <submittedName>
        <fullName evidence="3">Molybdopterin dehydrogenase</fullName>
    </submittedName>
</protein>
<dbReference type="InterPro" id="IPR036318">
    <property type="entry name" value="FAD-bd_PCMH-like_sf"/>
</dbReference>
<dbReference type="AlphaFoldDB" id="A0A5P2BQ57"/>
<dbReference type="RefSeq" id="WP_150213372.1">
    <property type="nucleotide sequence ID" value="NZ_CP029192.1"/>
</dbReference>
<dbReference type="PANTHER" id="PTHR42659:SF1">
    <property type="entry name" value="OXIDOREDUCTASE"/>
    <property type="match status" value="1"/>
</dbReference>
<dbReference type="InterPro" id="IPR016166">
    <property type="entry name" value="FAD-bd_PCMH"/>
</dbReference>
<dbReference type="Pfam" id="PF00941">
    <property type="entry name" value="FAD_binding_5"/>
    <property type="match status" value="1"/>
</dbReference>
<dbReference type="Pfam" id="PF03450">
    <property type="entry name" value="CO_deh_flav_C"/>
    <property type="match status" value="1"/>
</dbReference>
<dbReference type="SMART" id="SM01092">
    <property type="entry name" value="CO_deh_flav_C"/>
    <property type="match status" value="1"/>
</dbReference>
<dbReference type="Gene3D" id="3.30.43.10">
    <property type="entry name" value="Uridine Diphospho-n-acetylenolpyruvylglucosamine Reductase, domain 2"/>
    <property type="match status" value="1"/>
</dbReference>
<organism evidence="3 4">
    <name type="scientific">Streptomyces venezuelae</name>
    <dbReference type="NCBI Taxonomy" id="54571"/>
    <lineage>
        <taxon>Bacteria</taxon>
        <taxon>Bacillati</taxon>
        <taxon>Actinomycetota</taxon>
        <taxon>Actinomycetes</taxon>
        <taxon>Kitasatosporales</taxon>
        <taxon>Streptomycetaceae</taxon>
        <taxon>Streptomyces</taxon>
    </lineage>
</organism>
<evidence type="ECO:0000313" key="3">
    <source>
        <dbReference type="EMBL" id="QES32090.1"/>
    </source>
</evidence>
<sequence>MKSFRYVRAHSVDEATAAHAGRATSRYLGGGTNLVDLMKLGVERPETLIDVSRLPLDGVAELADGSLRVGATVRNSDLASHPLVRARHPVLSQALLAGASGQLRNMATTGGNLLQRTRCPYFQDPAKPCNKREPGSGCGAREGVHRDHAVLGHSAQCIATHPSDMAVALAALDAQVELQGVRGTRTVAAADFHRLPGDRPQTDTELAHGELITAVLLPPPAPGTVSAYRKARDRASYAFALASVAVVLAVREETVAEVRIAFGGLAHRPWRARRAEEALQGAVPGDEAFERALDAELAAAEPLRDNAFKVPLARNLACDVLRRLTRPDHPEHPEHPDRATGP</sequence>
<feature type="domain" description="FAD-binding PCMH-type" evidence="2">
    <location>
        <begin position="1"/>
        <end position="222"/>
    </location>
</feature>
<dbReference type="InterPro" id="IPR005107">
    <property type="entry name" value="CO_DH_flav_C"/>
</dbReference>
<evidence type="ECO:0000256" key="1">
    <source>
        <dbReference type="ARBA" id="ARBA00023002"/>
    </source>
</evidence>
<dbReference type="SUPFAM" id="SSF56176">
    <property type="entry name" value="FAD-binding/transporter-associated domain-like"/>
    <property type="match status" value="1"/>
</dbReference>
<dbReference type="EMBL" id="CP029192">
    <property type="protein sequence ID" value="QES32090.1"/>
    <property type="molecule type" value="Genomic_DNA"/>
</dbReference>
<dbReference type="GO" id="GO:0071949">
    <property type="term" value="F:FAD binding"/>
    <property type="evidence" value="ECO:0007669"/>
    <property type="project" value="InterPro"/>
</dbReference>
<dbReference type="PANTHER" id="PTHR42659">
    <property type="entry name" value="XANTHINE DEHYDROGENASE SUBUNIT C-RELATED"/>
    <property type="match status" value="1"/>
</dbReference>
<dbReference type="SUPFAM" id="SSF55447">
    <property type="entry name" value="CO dehydrogenase flavoprotein C-terminal domain-like"/>
    <property type="match status" value="1"/>
</dbReference>